<dbReference type="InterPro" id="IPR036348">
    <property type="entry name" value="WIBG_N_sf"/>
</dbReference>
<reference evidence="3 4" key="1">
    <citation type="submission" date="2019-07" db="EMBL/GenBank/DDBJ databases">
        <title>Genomics analysis of Aphanomyces spp. identifies a new class of oomycete effector associated with host adaptation.</title>
        <authorList>
            <person name="Gaulin E."/>
        </authorList>
    </citation>
    <scope>NUCLEOTIDE SEQUENCE [LARGE SCALE GENOMIC DNA]</scope>
    <source>
        <strain evidence="3 4">ATCC 201684</strain>
    </source>
</reference>
<dbReference type="PANTHER" id="PTHR22959">
    <property type="entry name" value="PYM PROTEIN"/>
    <property type="match status" value="1"/>
</dbReference>
<evidence type="ECO:0000256" key="1">
    <source>
        <dbReference type="SAM" id="MobiDB-lite"/>
    </source>
</evidence>
<sequence length="272" mass="30181">MQPRKLPLGAVQGEDGQVVIPSSTRADGSVRKEIRVRKGYVPQEEQPIYRPRAQREAAALAGTADARAPNVANSDEDLSKHLDAINLDENKPTMKDQVRRLPLGAVQTETGDVVIPPPTRPDGSVRKEIRVRAGFVPQDEQPVYRPRASRGSNDSSNRSSGSFRETKPTSRGQRDHADATTQNIDRVHLEDITPPNPRLSPPSRSSVAQKHQDEEGDASTSRRNNDRGRGRRQQTRRPNQVERHEKDLAAAAPSTQETQPKRSSNTLRVIEL</sequence>
<dbReference type="AlphaFoldDB" id="A0A6G0XPW5"/>
<evidence type="ECO:0000259" key="2">
    <source>
        <dbReference type="SMART" id="SM01273"/>
    </source>
</evidence>
<dbReference type="EMBL" id="VJMJ01000029">
    <property type="protein sequence ID" value="KAF0742329.1"/>
    <property type="molecule type" value="Genomic_DNA"/>
</dbReference>
<dbReference type="GO" id="GO:1903259">
    <property type="term" value="P:exon-exon junction complex disassembly"/>
    <property type="evidence" value="ECO:0007669"/>
    <property type="project" value="InterPro"/>
</dbReference>
<gene>
    <name evidence="3" type="ORF">Ae201684_002731</name>
</gene>
<dbReference type="SMART" id="SM01273">
    <property type="entry name" value="Mago-bind"/>
    <property type="match status" value="2"/>
</dbReference>
<name>A0A6G0XPW5_9STRA</name>
<evidence type="ECO:0000313" key="4">
    <source>
        <dbReference type="Proteomes" id="UP000481153"/>
    </source>
</evidence>
<feature type="compositionally biased region" description="Low complexity" evidence="1">
    <location>
        <begin position="149"/>
        <end position="162"/>
    </location>
</feature>
<dbReference type="Proteomes" id="UP000481153">
    <property type="component" value="Unassembled WGS sequence"/>
</dbReference>
<organism evidence="3 4">
    <name type="scientific">Aphanomyces euteiches</name>
    <dbReference type="NCBI Taxonomy" id="100861"/>
    <lineage>
        <taxon>Eukaryota</taxon>
        <taxon>Sar</taxon>
        <taxon>Stramenopiles</taxon>
        <taxon>Oomycota</taxon>
        <taxon>Saprolegniomycetes</taxon>
        <taxon>Saprolegniales</taxon>
        <taxon>Verrucalvaceae</taxon>
        <taxon>Aphanomyces</taxon>
    </lineage>
</organism>
<proteinExistence type="predicted"/>
<dbReference type="GO" id="GO:0005737">
    <property type="term" value="C:cytoplasm"/>
    <property type="evidence" value="ECO:0007669"/>
    <property type="project" value="TreeGrafter"/>
</dbReference>
<dbReference type="Pfam" id="PF09282">
    <property type="entry name" value="Mago-bind"/>
    <property type="match status" value="2"/>
</dbReference>
<feature type="region of interest" description="Disordered" evidence="1">
    <location>
        <begin position="104"/>
        <end position="272"/>
    </location>
</feature>
<feature type="compositionally biased region" description="Basic and acidic residues" evidence="1">
    <location>
        <begin position="239"/>
        <end position="248"/>
    </location>
</feature>
<dbReference type="PANTHER" id="PTHR22959:SF0">
    <property type="entry name" value="PARTNER OF Y14 AND MAGO"/>
    <property type="match status" value="1"/>
</dbReference>
<dbReference type="InterPro" id="IPR039333">
    <property type="entry name" value="PYM1"/>
</dbReference>
<feature type="region of interest" description="Disordered" evidence="1">
    <location>
        <begin position="56"/>
        <end position="77"/>
    </location>
</feature>
<feature type="compositionally biased region" description="Basic and acidic residues" evidence="1">
    <location>
        <begin position="164"/>
        <end position="178"/>
    </location>
</feature>
<dbReference type="GO" id="GO:0003723">
    <property type="term" value="F:RNA binding"/>
    <property type="evidence" value="ECO:0007669"/>
    <property type="project" value="TreeGrafter"/>
</dbReference>
<feature type="domain" description="WIBG Mago-binding" evidence="2">
    <location>
        <begin position="16"/>
        <end position="42"/>
    </location>
</feature>
<feature type="compositionally biased region" description="Low complexity" evidence="1">
    <location>
        <begin position="57"/>
        <end position="68"/>
    </location>
</feature>
<evidence type="ECO:0000313" key="3">
    <source>
        <dbReference type="EMBL" id="KAF0742329.1"/>
    </source>
</evidence>
<keyword evidence="4" id="KW-1185">Reference proteome</keyword>
<protein>
    <recommendedName>
        <fullName evidence="2">WIBG Mago-binding domain-containing protein</fullName>
    </recommendedName>
</protein>
<comment type="caution">
    <text evidence="3">The sequence shown here is derived from an EMBL/GenBank/DDBJ whole genome shotgun (WGS) entry which is preliminary data.</text>
</comment>
<dbReference type="VEuPathDB" id="FungiDB:AeMF1_005276"/>
<dbReference type="SUPFAM" id="SSF101931">
    <property type="entry name" value="Pym (Within the bgcn gene intron protein, WIBG), N-terminal domain"/>
    <property type="match status" value="2"/>
</dbReference>
<accession>A0A6G0XPW5</accession>
<dbReference type="InterPro" id="IPR015362">
    <property type="entry name" value="WIBG_mago-bd"/>
</dbReference>
<feature type="compositionally biased region" description="Polar residues" evidence="1">
    <location>
        <begin position="253"/>
        <end position="272"/>
    </location>
</feature>
<dbReference type="GO" id="GO:0035145">
    <property type="term" value="C:exon-exon junction complex"/>
    <property type="evidence" value="ECO:0007669"/>
    <property type="project" value="TreeGrafter"/>
</dbReference>
<feature type="domain" description="WIBG Mago-binding" evidence="2">
    <location>
        <begin position="111"/>
        <end position="137"/>
    </location>
</feature>